<dbReference type="RefSeq" id="WP_015099707.1">
    <property type="nucleotide sequence ID" value="NC_019673.1"/>
</dbReference>
<dbReference type="InterPro" id="IPR011033">
    <property type="entry name" value="PRC_barrel-like_sf"/>
</dbReference>
<dbReference type="PATRIC" id="fig|1179773.3.peg.2271"/>
<dbReference type="InterPro" id="IPR014747">
    <property type="entry name" value="Bac_photo_RC_H_C"/>
</dbReference>
<dbReference type="eggNOG" id="COG3861">
    <property type="taxonomic scope" value="Bacteria"/>
</dbReference>
<dbReference type="EMBL" id="HE804045">
    <property type="protein sequence ID" value="CCH29595.1"/>
    <property type="molecule type" value="Genomic_DNA"/>
</dbReference>
<organism evidence="1 2">
    <name type="scientific">Saccharothrix espanaensis (strain ATCC 51144 / DSM 44229 / JCM 9112 / NBRC 15066 / NRRL 15764)</name>
    <dbReference type="NCBI Taxonomy" id="1179773"/>
    <lineage>
        <taxon>Bacteria</taxon>
        <taxon>Bacillati</taxon>
        <taxon>Actinomycetota</taxon>
        <taxon>Actinomycetes</taxon>
        <taxon>Pseudonocardiales</taxon>
        <taxon>Pseudonocardiaceae</taxon>
        <taxon>Saccharothrix</taxon>
    </lineage>
</organism>
<name>K0JQI5_SACES</name>
<evidence type="ECO:0000313" key="2">
    <source>
        <dbReference type="Proteomes" id="UP000006281"/>
    </source>
</evidence>
<accession>K0JQI5</accession>
<dbReference type="GO" id="GO:0030077">
    <property type="term" value="C:plasma membrane light-harvesting complex"/>
    <property type="evidence" value="ECO:0007669"/>
    <property type="project" value="InterPro"/>
</dbReference>
<evidence type="ECO:0008006" key="3">
    <source>
        <dbReference type="Google" id="ProtNLM"/>
    </source>
</evidence>
<dbReference type="GO" id="GO:0019684">
    <property type="term" value="P:photosynthesis, light reaction"/>
    <property type="evidence" value="ECO:0007669"/>
    <property type="project" value="InterPro"/>
</dbReference>
<dbReference type="AlphaFoldDB" id="K0JQI5"/>
<protein>
    <recommendedName>
        <fullName evidence="3">PRC-barrel domain-containing protein</fullName>
    </recommendedName>
</protein>
<proteinExistence type="predicted"/>
<dbReference type="BioCyc" id="SESP1179773:BN6_RS11070-MONOMER"/>
<evidence type="ECO:0000313" key="1">
    <source>
        <dbReference type="EMBL" id="CCH29595.1"/>
    </source>
</evidence>
<dbReference type="HOGENOM" id="CLU_136247_1_0_11"/>
<keyword evidence="2" id="KW-1185">Reference proteome</keyword>
<dbReference type="Proteomes" id="UP000006281">
    <property type="component" value="Chromosome"/>
</dbReference>
<reference evidence="1 2" key="1">
    <citation type="journal article" date="2012" name="BMC Genomics">
        <title>Complete genome sequence of Saccharothrix espanaensis DSM 44229T and comparison to the other completely sequenced Pseudonocardiaceae.</title>
        <authorList>
            <person name="Strobel T."/>
            <person name="Al-Dilaimi A."/>
            <person name="Blom J."/>
            <person name="Gessner A."/>
            <person name="Kalinowski J."/>
            <person name="Luzhetska M."/>
            <person name="Puhler A."/>
            <person name="Szczepanowski R."/>
            <person name="Bechthold A."/>
            <person name="Ruckert C."/>
        </authorList>
    </citation>
    <scope>NUCLEOTIDE SEQUENCE [LARGE SCALE GENOMIC DNA]</scope>
    <source>
        <strain evidence="2">ATCC 51144 / DSM 44229 / JCM 9112 / NBRC 15066 / NRRL 15764</strain>
    </source>
</reference>
<dbReference type="OrthoDB" id="510842at2"/>
<dbReference type="SUPFAM" id="SSF50346">
    <property type="entry name" value="PRC-barrel domain"/>
    <property type="match status" value="1"/>
</dbReference>
<dbReference type="KEGG" id="sesp:BN6_22750"/>
<sequence>MEPFAFTPWAWRDPAWMAVAFDRSPADSDDEQPEAELAGYHVEATDGGIGKVDGATAGVPDGCLLIDTGPWIFGRTVVLPVGIVRRVDHDERTIHVDRTKEQIKAAPEYDPAGPDHAEFRTRTDAYYAESYRLLPPML</sequence>
<dbReference type="STRING" id="1179773.BN6_22750"/>
<gene>
    <name evidence="1" type="ordered locus">BN6_22750</name>
</gene>
<dbReference type="Gene3D" id="3.90.50.10">
    <property type="entry name" value="Photosynthetic Reaction Center, subunit H, domain 2"/>
    <property type="match status" value="1"/>
</dbReference>